<organism evidence="1 2">
    <name type="scientific">Glarea lozoyensis (strain ATCC 20868 / MF5171)</name>
    <dbReference type="NCBI Taxonomy" id="1116229"/>
    <lineage>
        <taxon>Eukaryota</taxon>
        <taxon>Fungi</taxon>
        <taxon>Dikarya</taxon>
        <taxon>Ascomycota</taxon>
        <taxon>Pezizomycotina</taxon>
        <taxon>Leotiomycetes</taxon>
        <taxon>Helotiales</taxon>
        <taxon>Helotiaceae</taxon>
        <taxon>Glarea</taxon>
    </lineage>
</organism>
<dbReference type="Proteomes" id="UP000016922">
    <property type="component" value="Unassembled WGS sequence"/>
</dbReference>
<dbReference type="KEGG" id="glz:GLAREA_05234"/>
<name>S3DVD3_GLAL2</name>
<accession>S3DVD3</accession>
<proteinExistence type="predicted"/>
<gene>
    <name evidence="1" type="ORF">GLAREA_05234</name>
</gene>
<sequence length="165" mass="19377">MGKLAEITLCVFEEGVYSAAGCSQAACGHCFTHNFIKPPQFDNKKYHFEDINHDINRDIPRCYACDLRRAERSIQELERPSLPDEQPLPEVKEILEGFRENYKMEGTEESWNSMKESEKTIRYLRKMQANMRKDHILSKFEAIWGADFQQGQHLDREKSEVYELP</sequence>
<evidence type="ECO:0000313" key="2">
    <source>
        <dbReference type="Proteomes" id="UP000016922"/>
    </source>
</evidence>
<dbReference type="RefSeq" id="XP_008076714.1">
    <property type="nucleotide sequence ID" value="XM_008078523.1"/>
</dbReference>
<dbReference type="HOGENOM" id="CLU_1610893_0_0_1"/>
<reference evidence="1 2" key="1">
    <citation type="journal article" date="2013" name="BMC Genomics">
        <title>Genomics-driven discovery of the pneumocandin biosynthetic gene cluster in the fungus Glarea lozoyensis.</title>
        <authorList>
            <person name="Chen L."/>
            <person name="Yue Q."/>
            <person name="Zhang X."/>
            <person name="Xiang M."/>
            <person name="Wang C."/>
            <person name="Li S."/>
            <person name="Che Y."/>
            <person name="Ortiz-Lopez F.J."/>
            <person name="Bills G.F."/>
            <person name="Liu X."/>
            <person name="An Z."/>
        </authorList>
    </citation>
    <scope>NUCLEOTIDE SEQUENCE [LARGE SCALE GENOMIC DNA]</scope>
    <source>
        <strain evidence="2">ATCC 20868 / MF5171</strain>
    </source>
</reference>
<dbReference type="AlphaFoldDB" id="S3DVD3"/>
<protein>
    <submittedName>
        <fullName evidence="1">Uncharacterized protein</fullName>
    </submittedName>
</protein>
<dbReference type="EMBL" id="KE145353">
    <property type="protein sequence ID" value="EPE35896.1"/>
    <property type="molecule type" value="Genomic_DNA"/>
</dbReference>
<keyword evidence="2" id="KW-1185">Reference proteome</keyword>
<evidence type="ECO:0000313" key="1">
    <source>
        <dbReference type="EMBL" id="EPE35896.1"/>
    </source>
</evidence>
<dbReference type="GeneID" id="19464288"/>